<gene>
    <name evidence="1" type="ORF">AVEN_2932_1</name>
</gene>
<evidence type="ECO:0000313" key="2">
    <source>
        <dbReference type="Proteomes" id="UP000499080"/>
    </source>
</evidence>
<evidence type="ECO:0008006" key="3">
    <source>
        <dbReference type="Google" id="ProtNLM"/>
    </source>
</evidence>
<evidence type="ECO:0000313" key="1">
    <source>
        <dbReference type="EMBL" id="GBN76590.1"/>
    </source>
</evidence>
<protein>
    <recommendedName>
        <fullName evidence="3">KRAB-related domain-containing protein</fullName>
    </recommendedName>
</protein>
<reference evidence="1 2" key="1">
    <citation type="journal article" date="2019" name="Sci. Rep.">
        <title>Orb-weaving spider Araneus ventricosus genome elucidates the spidroin gene catalogue.</title>
        <authorList>
            <person name="Kono N."/>
            <person name="Nakamura H."/>
            <person name="Ohtoshi R."/>
            <person name="Moran D.A.P."/>
            <person name="Shinohara A."/>
            <person name="Yoshida Y."/>
            <person name="Fujiwara M."/>
            <person name="Mori M."/>
            <person name="Tomita M."/>
            <person name="Arakawa K."/>
        </authorList>
    </citation>
    <scope>NUCLEOTIDE SEQUENCE [LARGE SCALE GENOMIC DNA]</scope>
</reference>
<organism evidence="1 2">
    <name type="scientific">Araneus ventricosus</name>
    <name type="common">Orbweaver spider</name>
    <name type="synonym">Epeira ventricosa</name>
    <dbReference type="NCBI Taxonomy" id="182803"/>
    <lineage>
        <taxon>Eukaryota</taxon>
        <taxon>Metazoa</taxon>
        <taxon>Ecdysozoa</taxon>
        <taxon>Arthropoda</taxon>
        <taxon>Chelicerata</taxon>
        <taxon>Arachnida</taxon>
        <taxon>Araneae</taxon>
        <taxon>Araneomorphae</taxon>
        <taxon>Entelegynae</taxon>
        <taxon>Araneoidea</taxon>
        <taxon>Araneidae</taxon>
        <taxon>Araneus</taxon>
    </lineage>
</organism>
<dbReference type="Proteomes" id="UP000499080">
    <property type="component" value="Unassembled WGS sequence"/>
</dbReference>
<dbReference type="AlphaFoldDB" id="A0A4Y2RMF8"/>
<name>A0A4Y2RMF8_ARAVE</name>
<keyword evidence="2" id="KW-1185">Reference proteome</keyword>
<comment type="caution">
    <text evidence="1">The sequence shown here is derived from an EMBL/GenBank/DDBJ whole genome shotgun (WGS) entry which is preliminary data.</text>
</comment>
<sequence>MDDKSISNNNVEQYFTADAWTALSEYEKRRFENVLKKKDILKSSGNEDPKADFKLFAVPNPVHSKRMISNRGAGATSDISMVVETNSPSSKTMTRTIINFRGVKPKEFGKNILNSAQNSLKLLEDLFKDLDLNNILDDEDEHLSQPGCSKNIPKRRYSKRNIAKKSCKEEDHVKDEDDFLDVPIGNSHMVQRQDCLASIVVVSGIALADP</sequence>
<dbReference type="OrthoDB" id="6433683at2759"/>
<proteinExistence type="predicted"/>
<accession>A0A4Y2RMF8</accession>
<dbReference type="EMBL" id="BGPR01017586">
    <property type="protein sequence ID" value="GBN76590.1"/>
    <property type="molecule type" value="Genomic_DNA"/>
</dbReference>